<dbReference type="GO" id="GO:0030659">
    <property type="term" value="C:cytoplasmic vesicle membrane"/>
    <property type="evidence" value="ECO:0007669"/>
    <property type="project" value="TreeGrafter"/>
</dbReference>
<reference evidence="9" key="1">
    <citation type="submission" date="2016-06" db="UniProtKB">
        <authorList>
            <consortium name="WormBaseParasite"/>
        </authorList>
    </citation>
    <scope>IDENTIFICATION</scope>
</reference>
<keyword evidence="5 7" id="KW-0472">Membrane</keyword>
<dbReference type="InterPro" id="IPR000731">
    <property type="entry name" value="SSD"/>
</dbReference>
<dbReference type="SUPFAM" id="SSF82866">
    <property type="entry name" value="Multidrug efflux transporter AcrB transmembrane domain"/>
    <property type="match status" value="1"/>
</dbReference>
<accession>A0A183CWQ4</accession>
<dbReference type="Gene3D" id="1.20.1640.10">
    <property type="entry name" value="Multidrug efflux transporter AcrB transmembrane domain"/>
    <property type="match status" value="1"/>
</dbReference>
<evidence type="ECO:0000256" key="3">
    <source>
        <dbReference type="ARBA" id="ARBA00022692"/>
    </source>
</evidence>
<feature type="transmembrane region" description="Helical" evidence="7">
    <location>
        <begin position="223"/>
        <end position="246"/>
    </location>
</feature>
<feature type="transmembrane region" description="Helical" evidence="7">
    <location>
        <begin position="337"/>
        <end position="361"/>
    </location>
</feature>
<protein>
    <submittedName>
        <fullName evidence="9">SSD domain-containing protein</fullName>
    </submittedName>
</protein>
<dbReference type="PANTHER" id="PTHR10796:SF103">
    <property type="entry name" value="SSD DOMAIN-CONTAINING PROTEIN"/>
    <property type="match status" value="1"/>
</dbReference>
<evidence type="ECO:0000259" key="8">
    <source>
        <dbReference type="PROSITE" id="PS50156"/>
    </source>
</evidence>
<evidence type="ECO:0000256" key="6">
    <source>
        <dbReference type="ARBA" id="ARBA00023180"/>
    </source>
</evidence>
<keyword evidence="4 7" id="KW-1133">Transmembrane helix</keyword>
<sequence>LQILVNRKDGGNLMNENDLDELMAMHRFVVNNVTIDDGTSTGLSYRDICGIYCNDSNNIVLSFIQVNLHLPNGRKVAKDFESQLRTLFSSATIESQNLMYALLSRDREMEEQRKITLVALPFLGLTGLVLTAFMIISLINFPLRKSQHIEAVFAVVSPSMALVTSGGVLWGLGFPFSNILTVVPFLVVTIGVDDAFLILAAWRHSNPAVADLKARMGETMMRSGASVTVTSLTDMTFFSAIVVYCGRRKMRQANEKRCYKEVRRCILSVSTSIKRPYGIQSTTSSSSILNRLWGKASCSSSNKVYCVGVGVTKYSLSNGDTQPRIAESKQQSSMLQLYIHFLHSPFIKCATVAVFVAHIAVSSYLCTKVNTDFDMENLYMKDSPLNAISRQMQRFVLSEAFVVNFALHPMPNFADAFIRDKFDQLIEELETIPRYGMGPDGTVLWTRDFADVSSSSSCFIIPSSTSDKNRSACSQSFNCGLPHFLKPFLNL</sequence>
<evidence type="ECO:0000256" key="4">
    <source>
        <dbReference type="ARBA" id="ARBA00022989"/>
    </source>
</evidence>
<dbReference type="GO" id="GO:0005886">
    <property type="term" value="C:plasma membrane"/>
    <property type="evidence" value="ECO:0007669"/>
    <property type="project" value="TreeGrafter"/>
</dbReference>
<evidence type="ECO:0000256" key="2">
    <source>
        <dbReference type="ARBA" id="ARBA00005585"/>
    </source>
</evidence>
<proteinExistence type="inferred from homology"/>
<dbReference type="Pfam" id="PF02460">
    <property type="entry name" value="Patched"/>
    <property type="match status" value="1"/>
</dbReference>
<comment type="similarity">
    <text evidence="2">Belongs to the patched family.</text>
</comment>
<keyword evidence="3 7" id="KW-0812">Transmembrane</keyword>
<dbReference type="GO" id="GO:0006897">
    <property type="term" value="P:endocytosis"/>
    <property type="evidence" value="ECO:0007669"/>
    <property type="project" value="TreeGrafter"/>
</dbReference>
<feature type="domain" description="SSD" evidence="8">
    <location>
        <begin position="119"/>
        <end position="238"/>
    </location>
</feature>
<evidence type="ECO:0000313" key="9">
    <source>
        <dbReference type="WBParaSite" id="GPUH_0000089501-mRNA-1"/>
    </source>
</evidence>
<dbReference type="PROSITE" id="PS50156">
    <property type="entry name" value="SSD"/>
    <property type="match status" value="1"/>
</dbReference>
<feature type="transmembrane region" description="Helical" evidence="7">
    <location>
        <begin position="151"/>
        <end position="172"/>
    </location>
</feature>
<comment type="subcellular location">
    <subcellularLocation>
        <location evidence="1">Membrane</location>
        <topology evidence="1">Multi-pass membrane protein</topology>
    </subcellularLocation>
</comment>
<dbReference type="InterPro" id="IPR003392">
    <property type="entry name" value="PTHD_SSD"/>
</dbReference>
<dbReference type="GO" id="GO:0018996">
    <property type="term" value="P:molting cycle, collagen and cuticulin-based cuticle"/>
    <property type="evidence" value="ECO:0007669"/>
    <property type="project" value="TreeGrafter"/>
</dbReference>
<feature type="transmembrane region" description="Helical" evidence="7">
    <location>
        <begin position="179"/>
        <end position="203"/>
    </location>
</feature>
<dbReference type="PANTHER" id="PTHR10796">
    <property type="entry name" value="PATCHED-RELATED"/>
    <property type="match status" value="1"/>
</dbReference>
<keyword evidence="6" id="KW-0325">Glycoprotein</keyword>
<feature type="transmembrane region" description="Helical" evidence="7">
    <location>
        <begin position="115"/>
        <end position="139"/>
    </location>
</feature>
<dbReference type="AlphaFoldDB" id="A0A183CWQ4"/>
<dbReference type="InterPro" id="IPR051697">
    <property type="entry name" value="Patched_domain-protein"/>
</dbReference>
<evidence type="ECO:0000256" key="7">
    <source>
        <dbReference type="SAM" id="Phobius"/>
    </source>
</evidence>
<organism evidence="9">
    <name type="scientific">Gongylonema pulchrum</name>
    <dbReference type="NCBI Taxonomy" id="637853"/>
    <lineage>
        <taxon>Eukaryota</taxon>
        <taxon>Metazoa</taxon>
        <taxon>Ecdysozoa</taxon>
        <taxon>Nematoda</taxon>
        <taxon>Chromadorea</taxon>
        <taxon>Rhabditida</taxon>
        <taxon>Spirurina</taxon>
        <taxon>Spiruromorpha</taxon>
        <taxon>Spiruroidea</taxon>
        <taxon>Gongylonematidae</taxon>
        <taxon>Gongylonema</taxon>
    </lineage>
</organism>
<dbReference type="WBParaSite" id="GPUH_0000089501-mRNA-1">
    <property type="protein sequence ID" value="GPUH_0000089501-mRNA-1"/>
    <property type="gene ID" value="GPUH_0000089501"/>
</dbReference>
<evidence type="ECO:0000256" key="1">
    <source>
        <dbReference type="ARBA" id="ARBA00004141"/>
    </source>
</evidence>
<name>A0A183CWQ4_9BILA</name>
<evidence type="ECO:0000256" key="5">
    <source>
        <dbReference type="ARBA" id="ARBA00023136"/>
    </source>
</evidence>